<accession>A0A2T4Z7Y6</accession>
<evidence type="ECO:0000313" key="13">
    <source>
        <dbReference type="Proteomes" id="UP000241639"/>
    </source>
</evidence>
<keyword evidence="9" id="KW-0812">Transmembrane</keyword>
<proteinExistence type="predicted"/>
<evidence type="ECO:0000256" key="6">
    <source>
        <dbReference type="ARBA" id="ARBA00022777"/>
    </source>
</evidence>
<dbReference type="InterPro" id="IPR011712">
    <property type="entry name" value="Sig_transdc_His_kin_sub3_dim/P"/>
</dbReference>
<evidence type="ECO:0000256" key="3">
    <source>
        <dbReference type="ARBA" id="ARBA00022553"/>
    </source>
</evidence>
<dbReference type="InterPro" id="IPR003594">
    <property type="entry name" value="HATPase_dom"/>
</dbReference>
<evidence type="ECO:0000259" key="10">
    <source>
        <dbReference type="Pfam" id="PF02518"/>
    </source>
</evidence>
<evidence type="ECO:0000256" key="2">
    <source>
        <dbReference type="ARBA" id="ARBA00012438"/>
    </source>
</evidence>
<evidence type="ECO:0000259" key="11">
    <source>
        <dbReference type="Pfam" id="PF07730"/>
    </source>
</evidence>
<comment type="caution">
    <text evidence="12">The sequence shown here is derived from an EMBL/GenBank/DDBJ whole genome shotgun (WGS) entry which is preliminary data.</text>
</comment>
<dbReference type="GO" id="GO:0016020">
    <property type="term" value="C:membrane"/>
    <property type="evidence" value="ECO:0007669"/>
    <property type="project" value="InterPro"/>
</dbReference>
<dbReference type="EC" id="2.7.13.3" evidence="2"/>
<comment type="catalytic activity">
    <reaction evidence="1">
        <text>ATP + protein L-histidine = ADP + protein N-phospho-L-histidine.</text>
        <dbReference type="EC" id="2.7.13.3"/>
    </reaction>
</comment>
<evidence type="ECO:0000256" key="1">
    <source>
        <dbReference type="ARBA" id="ARBA00000085"/>
    </source>
</evidence>
<feature type="transmembrane region" description="Helical" evidence="9">
    <location>
        <begin position="113"/>
        <end position="145"/>
    </location>
</feature>
<gene>
    <name evidence="12" type="ORF">C8J48_0580</name>
</gene>
<name>A0A2T4Z7Y6_9BACL</name>
<evidence type="ECO:0000256" key="5">
    <source>
        <dbReference type="ARBA" id="ARBA00022741"/>
    </source>
</evidence>
<dbReference type="Pfam" id="PF07730">
    <property type="entry name" value="HisKA_3"/>
    <property type="match status" value="1"/>
</dbReference>
<dbReference type="Gene3D" id="1.20.5.1930">
    <property type="match status" value="1"/>
</dbReference>
<dbReference type="EMBL" id="PZZP01000001">
    <property type="protein sequence ID" value="PTM58008.1"/>
    <property type="molecule type" value="Genomic_DNA"/>
</dbReference>
<dbReference type="GO" id="GO:0000155">
    <property type="term" value="F:phosphorelay sensor kinase activity"/>
    <property type="evidence" value="ECO:0007669"/>
    <property type="project" value="InterPro"/>
</dbReference>
<keyword evidence="6 12" id="KW-0418">Kinase</keyword>
<evidence type="ECO:0000256" key="7">
    <source>
        <dbReference type="ARBA" id="ARBA00022840"/>
    </source>
</evidence>
<feature type="domain" description="Histidine kinase/HSP90-like ATPase" evidence="10">
    <location>
        <begin position="293"/>
        <end position="381"/>
    </location>
</feature>
<dbReference type="Proteomes" id="UP000241639">
    <property type="component" value="Unassembled WGS sequence"/>
</dbReference>
<keyword evidence="9" id="KW-0472">Membrane</keyword>
<evidence type="ECO:0000256" key="9">
    <source>
        <dbReference type="SAM" id="Phobius"/>
    </source>
</evidence>
<dbReference type="Gene3D" id="3.30.565.10">
    <property type="entry name" value="Histidine kinase-like ATPase, C-terminal domain"/>
    <property type="match status" value="1"/>
</dbReference>
<dbReference type="PANTHER" id="PTHR24421">
    <property type="entry name" value="NITRATE/NITRITE SENSOR PROTEIN NARX-RELATED"/>
    <property type="match status" value="1"/>
</dbReference>
<dbReference type="AlphaFoldDB" id="A0A2T4Z7Y6"/>
<dbReference type="PANTHER" id="PTHR24421:SF10">
    <property type="entry name" value="NITRATE_NITRITE SENSOR PROTEIN NARQ"/>
    <property type="match status" value="1"/>
</dbReference>
<keyword evidence="7" id="KW-0067">ATP-binding</keyword>
<evidence type="ECO:0000313" key="12">
    <source>
        <dbReference type="EMBL" id="PTM58008.1"/>
    </source>
</evidence>
<sequence length="382" mass="43297">MMKKSIFHSRGFDGVHLTFIILLFVLFLPDNPFQDIPVLLIHFSFMVGYLFIIVRHQSWWNQKRYIFVVCTLAIVVGIIRLIFPDYPDHRIFWPLLYLLGIAEPKWSHTTNPLAVITVMLIFVMMMIDQLSVGALFAAVLMYFAVRNQSLLRLAHQTNQKQLAQLNAAYSELQQTSIQAMGYAALTERTRLAREIHDGLGHQMTSLIVQLQALKLMIPNDPVTATNNVDELLKVARTGMEEVRLAVREWSEDEKGLGPIALKGLVSQVKANSRLQMKYKEIGPLSEWPVERSVILYRVLQEALTNILKHADANQVHIYLEEKNKHVKLIISDDGHFSSEKTLTIGFGLGGMMERCKAVGGSIQFTPNSPHGLKIEAVIPLES</sequence>
<reference evidence="12 13" key="1">
    <citation type="submission" date="2018-04" db="EMBL/GenBank/DDBJ databases">
        <title>Genomic Encyclopedia of Archaeal and Bacterial Type Strains, Phase II (KMG-II): from individual species to whole genera.</title>
        <authorList>
            <person name="Goeker M."/>
        </authorList>
    </citation>
    <scope>NUCLEOTIDE SEQUENCE [LARGE SCALE GENOMIC DNA]</scope>
    <source>
        <strain evidence="12 13">DSM 45169</strain>
    </source>
</reference>
<evidence type="ECO:0000256" key="8">
    <source>
        <dbReference type="ARBA" id="ARBA00023012"/>
    </source>
</evidence>
<feature type="transmembrane region" description="Helical" evidence="9">
    <location>
        <begin position="12"/>
        <end position="30"/>
    </location>
</feature>
<keyword evidence="5" id="KW-0547">Nucleotide-binding</keyword>
<keyword evidence="8" id="KW-0902">Two-component regulatory system</keyword>
<feature type="transmembrane region" description="Helical" evidence="9">
    <location>
        <begin position="65"/>
        <end position="83"/>
    </location>
</feature>
<dbReference type="InterPro" id="IPR050482">
    <property type="entry name" value="Sensor_HK_TwoCompSys"/>
</dbReference>
<dbReference type="CDD" id="cd16917">
    <property type="entry name" value="HATPase_UhpB-NarQ-NarX-like"/>
    <property type="match status" value="1"/>
</dbReference>
<dbReference type="GO" id="GO:0005524">
    <property type="term" value="F:ATP binding"/>
    <property type="evidence" value="ECO:0007669"/>
    <property type="project" value="UniProtKB-KW"/>
</dbReference>
<feature type="domain" description="Signal transduction histidine kinase subgroup 3 dimerisation and phosphoacceptor" evidence="11">
    <location>
        <begin position="187"/>
        <end position="249"/>
    </location>
</feature>
<organism evidence="12 13">
    <name type="scientific">Desmospora activa DSM 45169</name>
    <dbReference type="NCBI Taxonomy" id="1121389"/>
    <lineage>
        <taxon>Bacteria</taxon>
        <taxon>Bacillati</taxon>
        <taxon>Bacillota</taxon>
        <taxon>Bacilli</taxon>
        <taxon>Bacillales</taxon>
        <taxon>Thermoactinomycetaceae</taxon>
        <taxon>Desmospora</taxon>
    </lineage>
</organism>
<keyword evidence="3" id="KW-0597">Phosphoprotein</keyword>
<feature type="transmembrane region" description="Helical" evidence="9">
    <location>
        <begin position="36"/>
        <end position="53"/>
    </location>
</feature>
<keyword evidence="9" id="KW-1133">Transmembrane helix</keyword>
<keyword evidence="4" id="KW-0808">Transferase</keyword>
<dbReference type="InterPro" id="IPR036890">
    <property type="entry name" value="HATPase_C_sf"/>
</dbReference>
<dbReference type="GO" id="GO:0046983">
    <property type="term" value="F:protein dimerization activity"/>
    <property type="evidence" value="ECO:0007669"/>
    <property type="project" value="InterPro"/>
</dbReference>
<dbReference type="Pfam" id="PF02518">
    <property type="entry name" value="HATPase_c"/>
    <property type="match status" value="1"/>
</dbReference>
<dbReference type="SUPFAM" id="SSF55874">
    <property type="entry name" value="ATPase domain of HSP90 chaperone/DNA topoisomerase II/histidine kinase"/>
    <property type="match status" value="1"/>
</dbReference>
<evidence type="ECO:0000256" key="4">
    <source>
        <dbReference type="ARBA" id="ARBA00022679"/>
    </source>
</evidence>
<protein>
    <recommendedName>
        <fullName evidence="2">histidine kinase</fullName>
        <ecNumber evidence="2">2.7.13.3</ecNumber>
    </recommendedName>
</protein>
<dbReference type="OrthoDB" id="9781904at2"/>
<keyword evidence="13" id="KW-1185">Reference proteome</keyword>